<reference evidence="2" key="1">
    <citation type="submission" date="2024-04" db="EMBL/GenBank/DDBJ databases">
        <authorList>
            <person name="Shaw F."/>
            <person name="Minotto A."/>
        </authorList>
    </citation>
    <scope>NUCLEOTIDE SEQUENCE [LARGE SCALE GENOMIC DNA]</scope>
</reference>
<dbReference type="EMBL" id="OZ037946">
    <property type="protein sequence ID" value="CAL1705661.1"/>
    <property type="molecule type" value="Genomic_DNA"/>
</dbReference>
<evidence type="ECO:0000313" key="2">
    <source>
        <dbReference type="Proteomes" id="UP001497453"/>
    </source>
</evidence>
<evidence type="ECO:0000313" key="1">
    <source>
        <dbReference type="EMBL" id="CAL1705661.1"/>
    </source>
</evidence>
<evidence type="ECO:0008006" key="3">
    <source>
        <dbReference type="Google" id="ProtNLM"/>
    </source>
</evidence>
<accession>A0ABP1DCR4</accession>
<dbReference type="Proteomes" id="UP001497453">
    <property type="component" value="Chromosome 3"/>
</dbReference>
<gene>
    <name evidence="1" type="ORF">GFSPODELE1_LOCUS5521</name>
</gene>
<name>A0ABP1DCR4_9APHY</name>
<protein>
    <recommendedName>
        <fullName evidence="3">F-box domain-containing protein</fullName>
    </recommendedName>
</protein>
<keyword evidence="2" id="KW-1185">Reference proteome</keyword>
<sequence length="411" mass="46347">MSSTPPVLPPELIDQAIDHLWDDHEALEACSLTCRSWVPTSRLHLFRTVRVRSADDCTKLSALLDASPVIAHCVRKLTVSAEYKGVDSNGRACEDDAWVNQMSTLLSKLYRVHTLALSRVKWSSLLPETKSAFAVVFKSVKMLLLFEVRFDASGDVLGFLFEFPILSELYFHGVSWDRESPASQVSDTGGRVAKCMGLTYLFLDPKSSPTLVTEWLLNRASEQRLRTIQLCWREIENTRASESELECLRIEFPFGLSEEGEQHPSLSLSLLVSTTLAIIVLLQNQLTLSHNTGLRTLHFGGLDVSAAATQTLFSNRLFTWVAVMLGQISSSSLREVIFELELPDVCDLQSLDWLRIDRELSRREFNGLLLRFYVNCTRRECGSSLEGEVRRELESRLPNFLGRGTLRVSCL</sequence>
<organism evidence="1 2">
    <name type="scientific">Somion occarium</name>
    <dbReference type="NCBI Taxonomy" id="3059160"/>
    <lineage>
        <taxon>Eukaryota</taxon>
        <taxon>Fungi</taxon>
        <taxon>Dikarya</taxon>
        <taxon>Basidiomycota</taxon>
        <taxon>Agaricomycotina</taxon>
        <taxon>Agaricomycetes</taxon>
        <taxon>Polyporales</taxon>
        <taxon>Cerrenaceae</taxon>
        <taxon>Somion</taxon>
    </lineage>
</organism>
<proteinExistence type="predicted"/>